<proteinExistence type="predicted"/>
<accession>A0ABS8BW44</accession>
<dbReference type="EMBL" id="JAJATZ010000004">
    <property type="protein sequence ID" value="MCB5199799.1"/>
    <property type="molecule type" value="Genomic_DNA"/>
</dbReference>
<evidence type="ECO:0000256" key="1">
    <source>
        <dbReference type="SAM" id="SignalP"/>
    </source>
</evidence>
<name>A0ABS8BW44_9RHOB</name>
<evidence type="ECO:0000313" key="2">
    <source>
        <dbReference type="EMBL" id="MCB5199799.1"/>
    </source>
</evidence>
<evidence type="ECO:0000313" key="3">
    <source>
        <dbReference type="Proteomes" id="UP001138961"/>
    </source>
</evidence>
<protein>
    <submittedName>
        <fullName evidence="2">YHS domain protein</fullName>
    </submittedName>
</protein>
<organism evidence="2 3">
    <name type="scientific">Loktanella gaetbuli</name>
    <dbReference type="NCBI Taxonomy" id="2881335"/>
    <lineage>
        <taxon>Bacteria</taxon>
        <taxon>Pseudomonadati</taxon>
        <taxon>Pseudomonadota</taxon>
        <taxon>Alphaproteobacteria</taxon>
        <taxon>Rhodobacterales</taxon>
        <taxon>Roseobacteraceae</taxon>
        <taxon>Loktanella</taxon>
    </lineage>
</organism>
<reference evidence="2" key="1">
    <citation type="submission" date="2021-10" db="EMBL/GenBank/DDBJ databases">
        <title>Loktanella gaetbuli sp. nov., isolated from a tidal flat.</title>
        <authorList>
            <person name="Park S."/>
            <person name="Yoon J.-H."/>
        </authorList>
    </citation>
    <scope>NUCLEOTIDE SEQUENCE</scope>
    <source>
        <strain evidence="2">TSTF-M6</strain>
    </source>
</reference>
<feature type="signal peptide" evidence="1">
    <location>
        <begin position="1"/>
        <end position="23"/>
    </location>
</feature>
<keyword evidence="3" id="KW-1185">Reference proteome</keyword>
<dbReference type="NCBIfam" id="NF041384">
    <property type="entry name" value="YHS_seleno_dom"/>
    <property type="match status" value="1"/>
</dbReference>
<dbReference type="Proteomes" id="UP001138961">
    <property type="component" value="Unassembled WGS sequence"/>
</dbReference>
<sequence length="148" mass="16250">MIDRRHFLLSCAVLPLMSRPALAQSAPTFATGGIAINGIDPLEYHRQNAPVAGSADYALMWMGATWHFVNAENRDAFERNPKAHAPAYGGYCAYALARGYLADTVPEAFSIVDGRLYLNASLRVRSRWDENRAAEIVAADANWPQILG</sequence>
<keyword evidence="1" id="KW-0732">Signal</keyword>
<feature type="chain" id="PRO_5046859505" evidence="1">
    <location>
        <begin position="24"/>
        <end position="148"/>
    </location>
</feature>
<gene>
    <name evidence="2" type="ORF">LGQ03_11175</name>
</gene>
<comment type="caution">
    <text evidence="2">The sequence shown here is derived from an EMBL/GenBank/DDBJ whole genome shotgun (WGS) entry which is preliminary data.</text>
</comment>
<dbReference type="RefSeq" id="WP_226748453.1">
    <property type="nucleotide sequence ID" value="NZ_JAJATZ010000004.1"/>
</dbReference>